<comment type="caution">
    <text evidence="19">The sequence shown here is derived from an EMBL/GenBank/DDBJ whole genome shotgun (WGS) entry which is preliminary data.</text>
</comment>
<dbReference type="PANTHER" id="PTHR11552:SF147">
    <property type="entry name" value="CHOLINE DEHYDROGENASE, MITOCHONDRIAL"/>
    <property type="match status" value="1"/>
</dbReference>
<comment type="cofactor">
    <cofactor evidence="1 16">
        <name>FAD</name>
        <dbReference type="ChEBI" id="CHEBI:57692"/>
    </cofactor>
</comment>
<evidence type="ECO:0000256" key="10">
    <source>
        <dbReference type="ARBA" id="ARBA00033986"/>
    </source>
</evidence>
<feature type="active site" description="Proton donor" evidence="15">
    <location>
        <position position="540"/>
    </location>
</feature>
<evidence type="ECO:0000256" key="4">
    <source>
        <dbReference type="ARBA" id="ARBA00011245"/>
    </source>
</evidence>
<evidence type="ECO:0000256" key="12">
    <source>
        <dbReference type="ARBA" id="ARBA00034029"/>
    </source>
</evidence>
<evidence type="ECO:0000256" key="14">
    <source>
        <dbReference type="ARBA" id="ARBA00034059"/>
    </source>
</evidence>
<evidence type="ECO:0000256" key="7">
    <source>
        <dbReference type="ARBA" id="ARBA00022630"/>
    </source>
</evidence>
<keyword evidence="20" id="KW-1185">Reference proteome</keyword>
<comment type="catalytic activity">
    <reaction evidence="12">
        <text>pyranose + acceptor = pyranos-3-ulose + reduced acceptor.</text>
        <dbReference type="EC" id="1.1.99.29"/>
    </reaction>
</comment>
<evidence type="ECO:0000256" key="11">
    <source>
        <dbReference type="ARBA" id="ARBA00034010"/>
    </source>
</evidence>
<dbReference type="PIRSF" id="PIRSF000137">
    <property type="entry name" value="Alcohol_oxidase"/>
    <property type="match status" value="1"/>
</dbReference>
<keyword evidence="7" id="KW-0285">Flavoprotein</keyword>
<feature type="binding site" evidence="16">
    <location>
        <position position="269"/>
    </location>
    <ligand>
        <name>FAD</name>
        <dbReference type="ChEBI" id="CHEBI:57692"/>
    </ligand>
</feature>
<keyword evidence="17" id="KW-0732">Signal</keyword>
<dbReference type="GO" id="GO:0005576">
    <property type="term" value="C:extracellular region"/>
    <property type="evidence" value="ECO:0007669"/>
    <property type="project" value="UniProtKB-SubCell"/>
</dbReference>
<dbReference type="InterPro" id="IPR007867">
    <property type="entry name" value="GMC_OxRtase_C"/>
</dbReference>
<feature type="chain" id="PRO_5034965169" description="pyranose dehydrogenase (acceptor)" evidence="17">
    <location>
        <begin position="19"/>
        <end position="605"/>
    </location>
</feature>
<evidence type="ECO:0000256" key="5">
    <source>
        <dbReference type="ARBA" id="ARBA00013177"/>
    </source>
</evidence>
<dbReference type="OrthoDB" id="269227at2759"/>
<comment type="subcellular location">
    <subcellularLocation>
        <location evidence="2">Secreted</location>
    </subcellularLocation>
</comment>
<dbReference type="InterPro" id="IPR000172">
    <property type="entry name" value="GMC_OxRdtase_N"/>
</dbReference>
<dbReference type="Pfam" id="PF00732">
    <property type="entry name" value="GMC_oxred_N"/>
    <property type="match status" value="1"/>
</dbReference>
<feature type="active site" description="Proton acceptor" evidence="15">
    <location>
        <position position="584"/>
    </location>
</feature>
<feature type="domain" description="Glucose-methanol-choline oxidoreductase N-terminal" evidence="18">
    <location>
        <begin position="312"/>
        <end position="326"/>
    </location>
</feature>
<proteinExistence type="inferred from homology"/>
<dbReference type="Proteomes" id="UP000559027">
    <property type="component" value="Unassembled WGS sequence"/>
</dbReference>
<accession>A0A8H5FVU8</accession>
<feature type="signal peptide" evidence="17">
    <location>
        <begin position="1"/>
        <end position="18"/>
    </location>
</feature>
<sequence>MLLISLVLVISLSSIASCLTYGNIKEIPQLNWDFIIVGGGTAGSVLANRLSENSEFNVLVIEAGPTNEGVMDSIVPGLEFGTARSRVDWNFTTAPQRGLNGRSFNYQRGHMLGGSSSVNAMFYTRGSSSDFDRFAKVTGDPGWSWDRLQPYIKKACHFKYLSERFEEPTDNHDTSNQFDPSVHGFNGRVGVTLPGLLHPPVDTATLRAAKELGGDFRFNLDMNSGSPLGIGWLQSTIGHDGTRSSAATSYLDTETRARRNLHIVTDTRVTRLLETKTNSSRGLNIRSVEIGSQNKENTLVLTATKEVILCSGSILTPHILLHSGIGDQSDLKALGIPVLLHNPSVGKNLSDHPFFGTSFGLVPGSIDVGPWANIDPVLQAQALDLWETNRTGPYVALIGSDHVAWSRLPDNSPLFQSFSDPASGPNSPHIEMVLGNVNSASVQATVGIYDVGVNIVSPASRGSLRIRSNDPFDDPLIDLNIFGSDFDLFTAREAVKSAMKFVKASVWKNVITNIQAPFSESMTDKDIEAVLRNITGCALHAVSTAAMSPRNASWGVVDPDLLVKGVSGLRIVDASVMPYVPAAHTQTPVYIIAERAADLIKEAWN</sequence>
<evidence type="ECO:0000313" key="20">
    <source>
        <dbReference type="Proteomes" id="UP000559027"/>
    </source>
</evidence>
<comment type="catalytic activity">
    <reaction evidence="14">
        <text>a pyranoside + acceptor = a pyranosid-3,4-diulose + reduced acceptor.</text>
        <dbReference type="EC" id="1.1.99.29"/>
    </reaction>
</comment>
<evidence type="ECO:0000256" key="15">
    <source>
        <dbReference type="PIRSR" id="PIRSR000137-1"/>
    </source>
</evidence>
<name>A0A8H5FVU8_9AGAR</name>
<dbReference type="InterPro" id="IPR012132">
    <property type="entry name" value="GMC_OxRdtase"/>
</dbReference>
<dbReference type="SUPFAM" id="SSF54373">
    <property type="entry name" value="FAD-linked reductases, C-terminal domain"/>
    <property type="match status" value="1"/>
</dbReference>
<evidence type="ECO:0000313" key="19">
    <source>
        <dbReference type="EMBL" id="KAF5351026.1"/>
    </source>
</evidence>
<organism evidence="19 20">
    <name type="scientific">Leucocoprinus leucothites</name>
    <dbReference type="NCBI Taxonomy" id="201217"/>
    <lineage>
        <taxon>Eukaryota</taxon>
        <taxon>Fungi</taxon>
        <taxon>Dikarya</taxon>
        <taxon>Basidiomycota</taxon>
        <taxon>Agaricomycotina</taxon>
        <taxon>Agaricomycetes</taxon>
        <taxon>Agaricomycetidae</taxon>
        <taxon>Agaricales</taxon>
        <taxon>Agaricineae</taxon>
        <taxon>Agaricaceae</taxon>
        <taxon>Leucocoprinus</taxon>
    </lineage>
</organism>
<dbReference type="SUPFAM" id="SSF51905">
    <property type="entry name" value="FAD/NAD(P)-binding domain"/>
    <property type="match status" value="1"/>
</dbReference>
<evidence type="ECO:0000256" key="8">
    <source>
        <dbReference type="ARBA" id="ARBA00022827"/>
    </source>
</evidence>
<comment type="subunit">
    <text evidence="4">Monomer.</text>
</comment>
<comment type="similarity">
    <text evidence="3">Belongs to the GMC oxidoreductase family.</text>
</comment>
<dbReference type="Pfam" id="PF05199">
    <property type="entry name" value="GMC_oxred_C"/>
    <property type="match status" value="1"/>
</dbReference>
<evidence type="ECO:0000256" key="17">
    <source>
        <dbReference type="SAM" id="SignalP"/>
    </source>
</evidence>
<comment type="function">
    <text evidence="9">Catalyzes the single-oxidation or sequential double oxidation reaction of carbohydrates primarily at carbon-2 and/or carbon-3 with the concomitant reduction of the flavin. The enzyme exhibits a broad sugar substrate specificity, oxidizing different aldopyranoses to the corresponding C-1, C-2, C-3 or C-1,2, C-2,3 and C-3,4 (di)dehydro sugars with substrate-specific regioselectivity. Accepts only a narrow range of electron acceptors such as substituted benzoquinones and complexed metal ions and reacts extremely slowly with O(2) as acceptor. May play a role in the natural recycling of plant matter by oxidizing all major monosaccharides in lignocellulose and by reducing quinone compounds or reactive radical species generated during lignin depolymerization.</text>
</comment>
<evidence type="ECO:0000256" key="3">
    <source>
        <dbReference type="ARBA" id="ARBA00010790"/>
    </source>
</evidence>
<keyword evidence="6" id="KW-0964">Secreted</keyword>
<dbReference type="Gene3D" id="3.30.560.10">
    <property type="entry name" value="Glucose Oxidase, domain 3"/>
    <property type="match status" value="1"/>
</dbReference>
<evidence type="ECO:0000256" key="9">
    <source>
        <dbReference type="ARBA" id="ARBA00024699"/>
    </source>
</evidence>
<evidence type="ECO:0000256" key="16">
    <source>
        <dbReference type="PIRSR" id="PIRSR000137-2"/>
    </source>
</evidence>
<gene>
    <name evidence="19" type="ORF">D9756_008219</name>
</gene>
<dbReference type="EMBL" id="JAACJO010000013">
    <property type="protein sequence ID" value="KAF5351026.1"/>
    <property type="molecule type" value="Genomic_DNA"/>
</dbReference>
<comment type="catalytic activity">
    <reaction evidence="13">
        <text>a pyranoside + acceptor = a pyranosid-3-ulose + reduced acceptor.</text>
        <dbReference type="EC" id="1.1.99.29"/>
    </reaction>
</comment>
<evidence type="ECO:0000259" key="18">
    <source>
        <dbReference type="PROSITE" id="PS00624"/>
    </source>
</evidence>
<evidence type="ECO:0000256" key="13">
    <source>
        <dbReference type="ARBA" id="ARBA00034050"/>
    </source>
</evidence>
<comment type="catalytic activity">
    <reaction evidence="11">
        <text>pyranose + acceptor = pyranos-2,3-diulose + reduced acceptor.</text>
        <dbReference type="EC" id="1.1.99.29"/>
    </reaction>
</comment>
<dbReference type="PROSITE" id="PS00624">
    <property type="entry name" value="GMC_OXRED_2"/>
    <property type="match status" value="1"/>
</dbReference>
<dbReference type="AlphaFoldDB" id="A0A8H5FVU8"/>
<evidence type="ECO:0000256" key="1">
    <source>
        <dbReference type="ARBA" id="ARBA00001974"/>
    </source>
</evidence>
<evidence type="ECO:0000256" key="6">
    <source>
        <dbReference type="ARBA" id="ARBA00022525"/>
    </source>
</evidence>
<dbReference type="InterPro" id="IPR036188">
    <property type="entry name" value="FAD/NAD-bd_sf"/>
</dbReference>
<dbReference type="GO" id="GO:0050660">
    <property type="term" value="F:flavin adenine dinucleotide binding"/>
    <property type="evidence" value="ECO:0007669"/>
    <property type="project" value="InterPro"/>
</dbReference>
<protein>
    <recommendedName>
        <fullName evidence="5">pyranose dehydrogenase (acceptor)</fullName>
        <ecNumber evidence="5">1.1.99.29</ecNumber>
    </recommendedName>
</protein>
<keyword evidence="8 16" id="KW-0274">FAD</keyword>
<comment type="catalytic activity">
    <reaction evidence="10">
        <text>pyranose + acceptor = pyranos-2-ulose + reduced acceptor.</text>
        <dbReference type="EC" id="1.1.99.29"/>
    </reaction>
</comment>
<dbReference type="Gene3D" id="3.50.50.60">
    <property type="entry name" value="FAD/NAD(P)-binding domain"/>
    <property type="match status" value="1"/>
</dbReference>
<evidence type="ECO:0000256" key="2">
    <source>
        <dbReference type="ARBA" id="ARBA00004613"/>
    </source>
</evidence>
<reference evidence="19 20" key="1">
    <citation type="journal article" date="2020" name="ISME J.">
        <title>Uncovering the hidden diversity of litter-decomposition mechanisms in mushroom-forming fungi.</title>
        <authorList>
            <person name="Floudas D."/>
            <person name="Bentzer J."/>
            <person name="Ahren D."/>
            <person name="Johansson T."/>
            <person name="Persson P."/>
            <person name="Tunlid A."/>
        </authorList>
    </citation>
    <scope>NUCLEOTIDE SEQUENCE [LARGE SCALE GENOMIC DNA]</scope>
    <source>
        <strain evidence="19 20">CBS 146.42</strain>
    </source>
</reference>
<dbReference type="PANTHER" id="PTHR11552">
    <property type="entry name" value="GLUCOSE-METHANOL-CHOLINE GMC OXIDOREDUCTASE"/>
    <property type="match status" value="1"/>
</dbReference>
<dbReference type="EC" id="1.1.99.29" evidence="5"/>
<dbReference type="GO" id="GO:0033718">
    <property type="term" value="F:pyranose dehydrogenase (acceptor) activity"/>
    <property type="evidence" value="ECO:0007669"/>
    <property type="project" value="UniProtKB-EC"/>
</dbReference>